<dbReference type="Proteomes" id="UP000181801">
    <property type="component" value="Unassembled WGS sequence"/>
</dbReference>
<evidence type="ECO:0000313" key="3">
    <source>
        <dbReference type="Proteomes" id="UP000181801"/>
    </source>
</evidence>
<gene>
    <name evidence="2" type="ORF">BFS26_05630</name>
</gene>
<sequence length="195" mass="20974">MWRARSVEVRAATNDAPLSAPVFVSSLLTMSYSVSSSSSAGGMPRVTAAAAMALRSHAASRFILADMVALVTPAASHRVCCSSPSLARCSRTFHAATSRRRSASSMACVLAVVLPVMSVPFVCVPLELVRTMLWAVRLVAQYDRLPSSVWSNWAGKNMENESAPHRVGAWCGADRQPWAGFRAIRVTRVPGFALH</sequence>
<keyword evidence="1" id="KW-0812">Transmembrane</keyword>
<reference evidence="2 3" key="1">
    <citation type="journal article" date="2016" name="BMC Microbiol.">
        <title>Fucosyllactose and L-fucose utilization of infant Bifidobacterium longum and Bifidobacterium kashiwanohense.</title>
        <authorList>
            <person name="Bunesova V."/>
            <person name="Lacroix C."/>
            <person name="Schwab C."/>
        </authorList>
    </citation>
    <scope>NUCLEOTIDE SEQUENCE [LARGE SCALE GENOMIC DNA]</scope>
    <source>
        <strain evidence="2 3">BSM11-5</strain>
    </source>
</reference>
<dbReference type="EMBL" id="MOAE01000031">
    <property type="protein sequence ID" value="OIN63425.1"/>
    <property type="molecule type" value="Genomic_DNA"/>
</dbReference>
<dbReference type="AlphaFoldDB" id="A0A1S2VYQ3"/>
<comment type="caution">
    <text evidence="2">The sequence shown here is derived from an EMBL/GenBank/DDBJ whole genome shotgun (WGS) entry which is preliminary data.</text>
</comment>
<name>A0A1S2VYQ3_BIFLN</name>
<keyword evidence="1" id="KW-1133">Transmembrane helix</keyword>
<organism evidence="2 3">
    <name type="scientific">Bifidobacterium longum subsp. suis</name>
    <dbReference type="NCBI Taxonomy" id="1695"/>
    <lineage>
        <taxon>Bacteria</taxon>
        <taxon>Bacillati</taxon>
        <taxon>Actinomycetota</taxon>
        <taxon>Actinomycetes</taxon>
        <taxon>Bifidobacteriales</taxon>
        <taxon>Bifidobacteriaceae</taxon>
        <taxon>Bifidobacterium</taxon>
    </lineage>
</organism>
<evidence type="ECO:0000256" key="1">
    <source>
        <dbReference type="SAM" id="Phobius"/>
    </source>
</evidence>
<feature type="transmembrane region" description="Helical" evidence="1">
    <location>
        <begin position="107"/>
        <end position="128"/>
    </location>
</feature>
<proteinExistence type="predicted"/>
<protein>
    <submittedName>
        <fullName evidence="2">Uncharacterized protein</fullName>
    </submittedName>
</protein>
<accession>A0A1S2VYQ3</accession>
<keyword evidence="1" id="KW-0472">Membrane</keyword>
<evidence type="ECO:0000313" key="2">
    <source>
        <dbReference type="EMBL" id="OIN63425.1"/>
    </source>
</evidence>